<feature type="compositionally biased region" description="Basic and acidic residues" evidence="2">
    <location>
        <begin position="568"/>
        <end position="591"/>
    </location>
</feature>
<evidence type="ECO:0000256" key="3">
    <source>
        <dbReference type="SAM" id="SignalP"/>
    </source>
</evidence>
<name>A0AAV1E824_OLDCO</name>
<dbReference type="EMBL" id="OX459125">
    <property type="protein sequence ID" value="CAI9115849.1"/>
    <property type="molecule type" value="Genomic_DNA"/>
</dbReference>
<dbReference type="PANTHER" id="PTHR31988:SF15">
    <property type="entry name" value="ESTERASE, PUTATIVE (DUF303)-RELATED"/>
    <property type="match status" value="1"/>
</dbReference>
<dbReference type="Gene3D" id="3.40.50.1110">
    <property type="entry name" value="SGNH hydrolase"/>
    <property type="match status" value="2"/>
</dbReference>
<evidence type="ECO:0000256" key="2">
    <source>
        <dbReference type="SAM" id="MobiDB-lite"/>
    </source>
</evidence>
<evidence type="ECO:0000256" key="1">
    <source>
        <dbReference type="ARBA" id="ARBA00022801"/>
    </source>
</evidence>
<evidence type="ECO:0000313" key="5">
    <source>
        <dbReference type="EMBL" id="CAI9115849.1"/>
    </source>
</evidence>
<feature type="signal peptide" evidence="3">
    <location>
        <begin position="1"/>
        <end position="18"/>
    </location>
</feature>
<dbReference type="PANTHER" id="PTHR31988">
    <property type="entry name" value="ESTERASE, PUTATIVE (DUF303)-RELATED"/>
    <property type="match status" value="1"/>
</dbReference>
<protein>
    <submittedName>
        <fullName evidence="5">OLC1v1016854C1</fullName>
    </submittedName>
</protein>
<feature type="domain" description="Sialate O-acetylesterase" evidence="4">
    <location>
        <begin position="307"/>
        <end position="536"/>
    </location>
</feature>
<dbReference type="AlphaFoldDB" id="A0AAV1E824"/>
<dbReference type="InterPro" id="IPR036514">
    <property type="entry name" value="SGNH_hydro_sf"/>
</dbReference>
<gene>
    <name evidence="5" type="ORF">OLC1_LOCUS22289</name>
</gene>
<sequence>MFAFVWLLLSAYARLVSSTTQNDGYFSPAPPRQSFNVFLLAGQSNMSGRGGVINATWDGVVPPQSQPRASGILRLSANDVWVNAKEPLHKDIDVNNVCGVGPGMAFANSVMNKDSGIGVVGLVPCAVGGTKISEWGRGTALYGRLVRRAEAAAGSGGVIRALLWYQGEADTVNHEDAKMYKWRLERFFTHLRADLQLPQLPIIQVALASGTGPYVGTVRKAQFKVDLPNVKTVDAAGLRLQPDHLHLSTSSQVQLGEMLADTFLQSIPALPAPIQSKELGIIIPANEETPSIIKRSDADGLRGNNVRHIFILAGQSNMAGRGGVRKGIWDGFIPRECEPNPAIHRLSASLTWEEAREPLHADIDLNKTVGIGPGMVFANTVLQKGDRFKVIGLVPCAVGASSINDWCRGSVLYNNLIARAIVAIKDGGIIEAILWYQGERDTFHTKDVDHYKDKLEHLILDLRNDLRLPNLPVIEVLLSSSNGPLLDALREEQRGVDLPNVIKVDPLGLPLQPDGVHLTTVAQVSLGEMMADAFLKFKPNGTERVNEEGATEIKVETVDFRSPPGAADDQRPKKENVEVTHVKPSTDKDPAGKGVMAQTAAKVSDTIQTAKEKLSSAADSTTKSG</sequence>
<keyword evidence="6" id="KW-1185">Reference proteome</keyword>
<organism evidence="5 6">
    <name type="scientific">Oldenlandia corymbosa var. corymbosa</name>
    <dbReference type="NCBI Taxonomy" id="529605"/>
    <lineage>
        <taxon>Eukaryota</taxon>
        <taxon>Viridiplantae</taxon>
        <taxon>Streptophyta</taxon>
        <taxon>Embryophyta</taxon>
        <taxon>Tracheophyta</taxon>
        <taxon>Spermatophyta</taxon>
        <taxon>Magnoliopsida</taxon>
        <taxon>eudicotyledons</taxon>
        <taxon>Gunneridae</taxon>
        <taxon>Pentapetalae</taxon>
        <taxon>asterids</taxon>
        <taxon>lamiids</taxon>
        <taxon>Gentianales</taxon>
        <taxon>Rubiaceae</taxon>
        <taxon>Rubioideae</taxon>
        <taxon>Spermacoceae</taxon>
        <taxon>Hedyotis-Oldenlandia complex</taxon>
        <taxon>Oldenlandia</taxon>
    </lineage>
</organism>
<dbReference type="Proteomes" id="UP001161247">
    <property type="component" value="Chromosome 8"/>
</dbReference>
<dbReference type="InterPro" id="IPR005181">
    <property type="entry name" value="SASA"/>
</dbReference>
<dbReference type="GO" id="GO:0016787">
    <property type="term" value="F:hydrolase activity"/>
    <property type="evidence" value="ECO:0007669"/>
    <property type="project" value="UniProtKB-KW"/>
</dbReference>
<accession>A0AAV1E824</accession>
<feature type="chain" id="PRO_5043965108" evidence="3">
    <location>
        <begin position="19"/>
        <end position="625"/>
    </location>
</feature>
<keyword evidence="1" id="KW-0378">Hydrolase</keyword>
<evidence type="ECO:0000259" key="4">
    <source>
        <dbReference type="Pfam" id="PF03629"/>
    </source>
</evidence>
<dbReference type="InterPro" id="IPR052940">
    <property type="entry name" value="Carb_Esterase_6"/>
</dbReference>
<dbReference type="Pfam" id="PF03629">
    <property type="entry name" value="SASA"/>
    <property type="match status" value="2"/>
</dbReference>
<reference evidence="5" key="1">
    <citation type="submission" date="2023-03" db="EMBL/GenBank/DDBJ databases">
        <authorList>
            <person name="Julca I."/>
        </authorList>
    </citation>
    <scope>NUCLEOTIDE SEQUENCE</scope>
</reference>
<proteinExistence type="predicted"/>
<feature type="region of interest" description="Disordered" evidence="2">
    <location>
        <begin position="559"/>
        <end position="601"/>
    </location>
</feature>
<feature type="domain" description="Sialate O-acetylesterase" evidence="4">
    <location>
        <begin position="35"/>
        <end position="265"/>
    </location>
</feature>
<keyword evidence="3" id="KW-0732">Signal</keyword>
<dbReference type="SUPFAM" id="SSF52266">
    <property type="entry name" value="SGNH hydrolase"/>
    <property type="match status" value="2"/>
</dbReference>
<evidence type="ECO:0000313" key="6">
    <source>
        <dbReference type="Proteomes" id="UP001161247"/>
    </source>
</evidence>